<dbReference type="EMBL" id="ML170237">
    <property type="protein sequence ID" value="TDL16674.1"/>
    <property type="molecule type" value="Genomic_DNA"/>
</dbReference>
<name>A0A4Y7PMN3_9AGAM</name>
<keyword evidence="3" id="KW-1185">Reference proteome</keyword>
<sequence>MQSEIRGSSRISRLGLGEIVTRRSLLLPSILRDRIILSTESGRWCSESYPLLWRKSSSFSCGEMHPNKFSSDGGFGPVRNSTISLYPPSTCVNARHNKSGRNRMQSAISLVDITMAAPVKRRIFRGGRDLRKNDLICGIYLGMRSSSQVSDGISSNNSSKAGRQRLSKGQKF</sequence>
<accession>A0A4Y7PMN3</accession>
<dbReference type="AlphaFoldDB" id="A0A4Y7PMN3"/>
<proteinExistence type="predicted"/>
<evidence type="ECO:0000313" key="2">
    <source>
        <dbReference type="EMBL" id="TDL16674.1"/>
    </source>
</evidence>
<protein>
    <submittedName>
        <fullName evidence="2">Uncharacterized protein</fullName>
    </submittedName>
</protein>
<reference evidence="2 3" key="1">
    <citation type="submission" date="2018-06" db="EMBL/GenBank/DDBJ databases">
        <title>A transcriptomic atlas of mushroom development highlights an independent origin of complex multicellularity.</title>
        <authorList>
            <consortium name="DOE Joint Genome Institute"/>
            <person name="Krizsan K."/>
            <person name="Almasi E."/>
            <person name="Merenyi Z."/>
            <person name="Sahu N."/>
            <person name="Viragh M."/>
            <person name="Koszo T."/>
            <person name="Mondo S."/>
            <person name="Kiss B."/>
            <person name="Balint B."/>
            <person name="Kues U."/>
            <person name="Barry K."/>
            <person name="Hegedus J.C."/>
            <person name="Henrissat B."/>
            <person name="Johnson J."/>
            <person name="Lipzen A."/>
            <person name="Ohm R."/>
            <person name="Nagy I."/>
            <person name="Pangilinan J."/>
            <person name="Yan J."/>
            <person name="Xiong Y."/>
            <person name="Grigoriev I.V."/>
            <person name="Hibbett D.S."/>
            <person name="Nagy L.G."/>
        </authorList>
    </citation>
    <scope>NUCLEOTIDE SEQUENCE [LARGE SCALE GENOMIC DNA]</scope>
    <source>
        <strain evidence="2 3">SZMC22713</strain>
    </source>
</reference>
<feature type="region of interest" description="Disordered" evidence="1">
    <location>
        <begin position="147"/>
        <end position="172"/>
    </location>
</feature>
<organism evidence="2 3">
    <name type="scientific">Rickenella mellea</name>
    <dbReference type="NCBI Taxonomy" id="50990"/>
    <lineage>
        <taxon>Eukaryota</taxon>
        <taxon>Fungi</taxon>
        <taxon>Dikarya</taxon>
        <taxon>Basidiomycota</taxon>
        <taxon>Agaricomycotina</taxon>
        <taxon>Agaricomycetes</taxon>
        <taxon>Hymenochaetales</taxon>
        <taxon>Rickenellaceae</taxon>
        <taxon>Rickenella</taxon>
    </lineage>
</organism>
<dbReference type="VEuPathDB" id="FungiDB:BD410DRAFT_614301"/>
<gene>
    <name evidence="2" type="ORF">BD410DRAFT_614301</name>
</gene>
<feature type="compositionally biased region" description="Basic residues" evidence="1">
    <location>
        <begin position="162"/>
        <end position="172"/>
    </location>
</feature>
<feature type="compositionally biased region" description="Polar residues" evidence="1">
    <location>
        <begin position="147"/>
        <end position="161"/>
    </location>
</feature>
<dbReference type="Proteomes" id="UP000294933">
    <property type="component" value="Unassembled WGS sequence"/>
</dbReference>
<evidence type="ECO:0000313" key="3">
    <source>
        <dbReference type="Proteomes" id="UP000294933"/>
    </source>
</evidence>
<evidence type="ECO:0000256" key="1">
    <source>
        <dbReference type="SAM" id="MobiDB-lite"/>
    </source>
</evidence>